<reference evidence="1 2" key="1">
    <citation type="submission" date="2016-09" db="EMBL/GenBank/DDBJ databases">
        <authorList>
            <person name="Capua I."/>
            <person name="De Benedictis P."/>
            <person name="Joannis T."/>
            <person name="Lombin L.H."/>
            <person name="Cattoli G."/>
        </authorList>
    </citation>
    <scope>NUCLEOTIDE SEQUENCE [LARGE SCALE GENOMIC DNA]</scope>
    <source>
        <strain evidence="1 2">IMI 309357</strain>
    </source>
</reference>
<sequence>MRNIPCDTAHFSVFTPPRSMRRSDEETQRGFRVCYRPALVNVSSPNKCKYDAERARGRAQETAGFDTEVNAN</sequence>
<protein>
    <submittedName>
        <fullName evidence="1">Uncharacterized protein</fullName>
    </submittedName>
</protein>
<evidence type="ECO:0000313" key="2">
    <source>
        <dbReference type="Proteomes" id="UP000176998"/>
    </source>
</evidence>
<dbReference type="AlphaFoldDB" id="A0A1G4BT95"/>
<dbReference type="Proteomes" id="UP000176998">
    <property type="component" value="Unassembled WGS sequence"/>
</dbReference>
<dbReference type="EMBL" id="MJBS01000002">
    <property type="protein sequence ID" value="OHF04477.1"/>
    <property type="molecule type" value="Genomic_DNA"/>
</dbReference>
<dbReference type="RefSeq" id="XP_022481612.1">
    <property type="nucleotide sequence ID" value="XM_022611987.1"/>
</dbReference>
<evidence type="ECO:0000313" key="1">
    <source>
        <dbReference type="EMBL" id="OHF04477.1"/>
    </source>
</evidence>
<accession>A0A1G4BT95</accession>
<name>A0A1G4BT95_9PEZI</name>
<proteinExistence type="predicted"/>
<organism evidence="1 2">
    <name type="scientific">Colletotrichum orchidophilum</name>
    <dbReference type="NCBI Taxonomy" id="1209926"/>
    <lineage>
        <taxon>Eukaryota</taxon>
        <taxon>Fungi</taxon>
        <taxon>Dikarya</taxon>
        <taxon>Ascomycota</taxon>
        <taxon>Pezizomycotina</taxon>
        <taxon>Sordariomycetes</taxon>
        <taxon>Hypocreomycetidae</taxon>
        <taxon>Glomerellales</taxon>
        <taxon>Glomerellaceae</taxon>
        <taxon>Colletotrichum</taxon>
    </lineage>
</organism>
<comment type="caution">
    <text evidence="1">The sequence shown here is derived from an EMBL/GenBank/DDBJ whole genome shotgun (WGS) entry which is preliminary data.</text>
</comment>
<keyword evidence="2" id="KW-1185">Reference proteome</keyword>
<gene>
    <name evidence="1" type="ORF">CORC01_00329</name>
</gene>
<dbReference type="GeneID" id="34553497"/>